<evidence type="ECO:0000313" key="2">
    <source>
        <dbReference type="Proteomes" id="UP000000724"/>
    </source>
</evidence>
<dbReference type="VEuPathDB" id="FungiDB:PCH_Pc14g00070"/>
<accession>B6H5Q3</accession>
<keyword evidence="2" id="KW-1185">Reference proteome</keyword>
<evidence type="ECO:0000313" key="1">
    <source>
        <dbReference type="EMBL" id="CAP74148.1"/>
    </source>
</evidence>
<dbReference type="EMBL" id="AM920429">
    <property type="protein sequence ID" value="CAP74148.1"/>
    <property type="molecule type" value="Genomic_DNA"/>
</dbReference>
<sequence length="191" mass="20916">MCDFADCNEGSIGVYRVSLLNNRDKIFSAKFILQLAATGTAGSDSETCLQVCDMKPDKSWQSPANLKSESRVRVRKSSPCRICMFETPPRESNVRAGASLEGIRSSTGNVRLQATYCSLNGQHAGSGWARGGNISHPGRGEIYPIPSRQEMKISPILPCLGNAAEIRIGRVKIKLRRLNLMETERTENAGK</sequence>
<dbReference type="Proteomes" id="UP000000724">
    <property type="component" value="Contig Pc00c14"/>
</dbReference>
<proteinExistence type="predicted"/>
<name>B6H5Q3_PENRW</name>
<organism evidence="1 2">
    <name type="scientific">Penicillium rubens (strain ATCC 28089 / DSM 1075 / NRRL 1951 / Wisconsin 54-1255)</name>
    <name type="common">Penicillium chrysogenum</name>
    <dbReference type="NCBI Taxonomy" id="500485"/>
    <lineage>
        <taxon>Eukaryota</taxon>
        <taxon>Fungi</taxon>
        <taxon>Dikarya</taxon>
        <taxon>Ascomycota</taxon>
        <taxon>Pezizomycotina</taxon>
        <taxon>Eurotiomycetes</taxon>
        <taxon>Eurotiomycetidae</taxon>
        <taxon>Eurotiales</taxon>
        <taxon>Aspergillaceae</taxon>
        <taxon>Penicillium</taxon>
        <taxon>Penicillium chrysogenum species complex</taxon>
    </lineage>
</organism>
<dbReference type="AlphaFoldDB" id="B6H5Q3"/>
<reference evidence="1 2" key="1">
    <citation type="journal article" date="2008" name="Nat. Biotechnol.">
        <title>Genome sequencing and analysis of the filamentous fungus Penicillium chrysogenum.</title>
        <authorList>
            <person name="van den Berg M.A."/>
            <person name="Albang R."/>
            <person name="Albermann K."/>
            <person name="Badger J.H."/>
            <person name="Daran J.-M."/>
            <person name="Driessen A.J.M."/>
            <person name="Garcia-Estrada C."/>
            <person name="Fedorova N.D."/>
            <person name="Harris D.M."/>
            <person name="Heijne W.H.M."/>
            <person name="Joardar V.S."/>
            <person name="Kiel J.A.K.W."/>
            <person name="Kovalchuk A."/>
            <person name="Martin J.F."/>
            <person name="Nierman W.C."/>
            <person name="Nijland J.G."/>
            <person name="Pronk J.T."/>
            <person name="Roubos J.A."/>
            <person name="van der Klei I.J."/>
            <person name="van Peij N.N.M.E."/>
            <person name="Veenhuis M."/>
            <person name="von Doehren H."/>
            <person name="Wagner C."/>
            <person name="Wortman J.R."/>
            <person name="Bovenberg R.A.L."/>
        </authorList>
    </citation>
    <scope>NUCLEOTIDE SEQUENCE [LARGE SCALE GENOMIC DNA]</scope>
    <source>
        <strain evidence="2">ATCC 28089 / DSM 1075 / NRRL 1951 / Wisconsin 54-1255</strain>
    </source>
</reference>
<gene>
    <name evidence="1" type="ORF">Pc14g00070</name>
    <name evidence="1" type="ORF">PCH_Pc14g00070</name>
</gene>
<protein>
    <submittedName>
        <fullName evidence="1">Uncharacterized protein</fullName>
    </submittedName>
</protein>
<dbReference type="HOGENOM" id="CLU_1421841_0_0_1"/>